<organism evidence="1">
    <name type="scientific">Cryptomonas curvata</name>
    <dbReference type="NCBI Taxonomy" id="233186"/>
    <lineage>
        <taxon>Eukaryota</taxon>
        <taxon>Cryptophyceae</taxon>
        <taxon>Cryptomonadales</taxon>
        <taxon>Cryptomonadaceae</taxon>
        <taxon>Cryptomonas</taxon>
    </lineage>
</organism>
<dbReference type="AlphaFoldDB" id="A0A7S0M7T7"/>
<dbReference type="EMBL" id="HBEZ01016481">
    <property type="protein sequence ID" value="CAD8631458.1"/>
    <property type="molecule type" value="Transcribed_RNA"/>
</dbReference>
<reference evidence="1" key="1">
    <citation type="submission" date="2021-01" db="EMBL/GenBank/DDBJ databases">
        <authorList>
            <person name="Corre E."/>
            <person name="Pelletier E."/>
            <person name="Niang G."/>
            <person name="Scheremetjew M."/>
            <person name="Finn R."/>
            <person name="Kale V."/>
            <person name="Holt S."/>
            <person name="Cochrane G."/>
            <person name="Meng A."/>
            <person name="Brown T."/>
            <person name="Cohen L."/>
        </authorList>
    </citation>
    <scope>NUCLEOTIDE SEQUENCE</scope>
    <source>
        <strain evidence="1">CCAP979/52</strain>
    </source>
</reference>
<evidence type="ECO:0000313" key="1">
    <source>
        <dbReference type="EMBL" id="CAD8631458.1"/>
    </source>
</evidence>
<name>A0A7S0M7T7_9CRYP</name>
<proteinExistence type="predicted"/>
<sequence>MPNANPDEIFGDLIATNLLTAPHELAAGNLLSQIILNLNKRGLRDLDQAASIRMRIGRMSKQADGSLTPSALRVGGDIQHIGDPRGIFPFPNLVIEVAECESLPKLGVELRNWVSACTSVQVAIGIKIFAPQVDSTRRMLALVYRRECPHNPEQAVEFGTNLGDAAGLHVTISLADLFHGVALPAGVDGATTLAVDLARVRKAIARYL</sequence>
<gene>
    <name evidence="1" type="ORF">CCUR1050_LOCUS9138</name>
</gene>
<accession>A0A7S0M7T7</accession>
<protein>
    <submittedName>
        <fullName evidence="1">Uncharacterized protein</fullName>
    </submittedName>
</protein>